<dbReference type="GO" id="GO:0032426">
    <property type="term" value="C:stereocilium tip"/>
    <property type="evidence" value="ECO:0007669"/>
    <property type="project" value="TreeGrafter"/>
</dbReference>
<evidence type="ECO:0000256" key="1">
    <source>
        <dbReference type="ARBA" id="ARBA00004245"/>
    </source>
</evidence>
<evidence type="ECO:0000259" key="12">
    <source>
        <dbReference type="PROSITE" id="PS51456"/>
    </source>
</evidence>
<evidence type="ECO:0000256" key="5">
    <source>
        <dbReference type="ARBA" id="ARBA00022741"/>
    </source>
</evidence>
<sequence length="188" mass="22100">DTIIHQLQKRYMDLLIYTYVGDILVALNPFQNLYIYSPQGVYYIMNSSLTPFSVSVHCHQWRKWLWEDRKRPLDCSASDFPGKVVDIFFSFMHHSSTTVLGYKGDSLAKKEPNALMFELTFAKSVLILFCHIPFRYIADETGRVMHDITSKESYRRQFDSIHHCFKIIGFTDKVRHCQEIKKFKGLNS</sequence>
<evidence type="ECO:0000256" key="10">
    <source>
        <dbReference type="ARBA" id="ARBA00023273"/>
    </source>
</evidence>
<comment type="caution">
    <text evidence="13">The sequence shown here is derived from an EMBL/GenBank/DDBJ whole genome shotgun (WGS) entry which is preliminary data.</text>
</comment>
<dbReference type="OrthoDB" id="6108017at2759"/>
<dbReference type="GO" id="GO:0001917">
    <property type="term" value="C:photoreceptor inner segment"/>
    <property type="evidence" value="ECO:0007669"/>
    <property type="project" value="TreeGrafter"/>
</dbReference>
<evidence type="ECO:0000256" key="6">
    <source>
        <dbReference type="ARBA" id="ARBA00022840"/>
    </source>
</evidence>
<keyword evidence="7 11" id="KW-0518">Myosin</keyword>
<dbReference type="Proteomes" id="UP000700334">
    <property type="component" value="Unassembled WGS sequence"/>
</dbReference>
<dbReference type="PANTHER" id="PTHR46256">
    <property type="entry name" value="AGAP011099-PA"/>
    <property type="match status" value="1"/>
</dbReference>
<dbReference type="InterPro" id="IPR001609">
    <property type="entry name" value="Myosin_head_motor_dom-like"/>
</dbReference>
<evidence type="ECO:0000256" key="3">
    <source>
        <dbReference type="ARBA" id="ARBA00022490"/>
    </source>
</evidence>
<evidence type="ECO:0000256" key="4">
    <source>
        <dbReference type="ARBA" id="ARBA00022737"/>
    </source>
</evidence>
<keyword evidence="8" id="KW-0505">Motor protein</keyword>
<dbReference type="GO" id="GO:0005524">
    <property type="term" value="F:ATP binding"/>
    <property type="evidence" value="ECO:0007669"/>
    <property type="project" value="UniProtKB-KW"/>
</dbReference>
<dbReference type="GO" id="GO:0030832">
    <property type="term" value="P:regulation of actin filament length"/>
    <property type="evidence" value="ECO:0007669"/>
    <property type="project" value="TreeGrafter"/>
</dbReference>
<evidence type="ECO:0000256" key="9">
    <source>
        <dbReference type="ARBA" id="ARBA00023212"/>
    </source>
</evidence>
<keyword evidence="10" id="KW-0966">Cell projection</keyword>
<proteinExistence type="inferred from homology"/>
<dbReference type="SUPFAM" id="SSF52540">
    <property type="entry name" value="P-loop containing nucleoside triphosphate hydrolases"/>
    <property type="match status" value="1"/>
</dbReference>
<dbReference type="GO" id="GO:0003779">
    <property type="term" value="F:actin binding"/>
    <property type="evidence" value="ECO:0007669"/>
    <property type="project" value="UniProtKB-KW"/>
</dbReference>
<evidence type="ECO:0000256" key="2">
    <source>
        <dbReference type="ARBA" id="ARBA00004316"/>
    </source>
</evidence>
<evidence type="ECO:0000256" key="11">
    <source>
        <dbReference type="PROSITE-ProRule" id="PRU00782"/>
    </source>
</evidence>
<dbReference type="InterPro" id="IPR027417">
    <property type="entry name" value="P-loop_NTPase"/>
</dbReference>
<dbReference type="PANTHER" id="PTHR46256:SF1">
    <property type="entry name" value="MYOSIN-IIIB"/>
    <property type="match status" value="1"/>
</dbReference>
<evidence type="ECO:0000256" key="7">
    <source>
        <dbReference type="ARBA" id="ARBA00023123"/>
    </source>
</evidence>
<keyword evidence="4" id="KW-0677">Repeat</keyword>
<organism evidence="13 14">
    <name type="scientific">Galemys pyrenaicus</name>
    <name type="common">Iberian desman</name>
    <name type="synonym">Pyrenean desman</name>
    <dbReference type="NCBI Taxonomy" id="202257"/>
    <lineage>
        <taxon>Eukaryota</taxon>
        <taxon>Metazoa</taxon>
        <taxon>Chordata</taxon>
        <taxon>Craniata</taxon>
        <taxon>Vertebrata</taxon>
        <taxon>Euteleostomi</taxon>
        <taxon>Mammalia</taxon>
        <taxon>Eutheria</taxon>
        <taxon>Laurasiatheria</taxon>
        <taxon>Eulipotyphla</taxon>
        <taxon>Talpidae</taxon>
        <taxon>Galemys</taxon>
    </lineage>
</organism>
<dbReference type="GO" id="GO:0016459">
    <property type="term" value="C:myosin complex"/>
    <property type="evidence" value="ECO:0007669"/>
    <property type="project" value="UniProtKB-KW"/>
</dbReference>
<dbReference type="GO" id="GO:0032433">
    <property type="term" value="C:filopodium tip"/>
    <property type="evidence" value="ECO:0007669"/>
    <property type="project" value="TreeGrafter"/>
</dbReference>
<feature type="domain" description="Myosin motor" evidence="12">
    <location>
        <begin position="1"/>
        <end position="188"/>
    </location>
</feature>
<keyword evidence="11" id="KW-0009">Actin-binding</keyword>
<gene>
    <name evidence="13" type="ORF">J0S82_018491</name>
</gene>
<dbReference type="EMBL" id="JAGFMF010011870">
    <property type="protein sequence ID" value="KAG8510487.1"/>
    <property type="molecule type" value="Genomic_DNA"/>
</dbReference>
<evidence type="ECO:0000313" key="13">
    <source>
        <dbReference type="EMBL" id="KAG8510487.1"/>
    </source>
</evidence>
<keyword evidence="9" id="KW-0206">Cytoskeleton</keyword>
<dbReference type="GO" id="GO:0004674">
    <property type="term" value="F:protein serine/threonine kinase activity"/>
    <property type="evidence" value="ECO:0007669"/>
    <property type="project" value="TreeGrafter"/>
</dbReference>
<keyword evidence="5" id="KW-0547">Nucleotide-binding</keyword>
<keyword evidence="3" id="KW-0963">Cytoplasm</keyword>
<dbReference type="Gene3D" id="3.40.850.10">
    <property type="entry name" value="Kinesin motor domain"/>
    <property type="match status" value="1"/>
</dbReference>
<dbReference type="GO" id="GO:0007605">
    <property type="term" value="P:sensory perception of sound"/>
    <property type="evidence" value="ECO:0007669"/>
    <property type="project" value="TreeGrafter"/>
</dbReference>
<comment type="subcellular location">
    <subcellularLocation>
        <location evidence="2">Cell projection</location>
    </subcellularLocation>
    <subcellularLocation>
        <location evidence="1">Cytoplasm</location>
        <location evidence="1">Cytoskeleton</location>
    </subcellularLocation>
</comment>
<keyword evidence="14" id="KW-1185">Reference proteome</keyword>
<name>A0A8J6DI81_GALPY</name>
<dbReference type="GO" id="GO:0000146">
    <property type="term" value="F:microfilament motor activity"/>
    <property type="evidence" value="ECO:0007669"/>
    <property type="project" value="TreeGrafter"/>
</dbReference>
<evidence type="ECO:0000256" key="8">
    <source>
        <dbReference type="ARBA" id="ARBA00023175"/>
    </source>
</evidence>
<feature type="non-terminal residue" evidence="13">
    <location>
        <position position="1"/>
    </location>
</feature>
<dbReference type="InterPro" id="IPR036961">
    <property type="entry name" value="Kinesin_motor_dom_sf"/>
</dbReference>
<dbReference type="InterPro" id="IPR052409">
    <property type="entry name" value="Myosin-III_kinase_activity"/>
</dbReference>
<comment type="caution">
    <text evidence="11">Lacks conserved residue(s) required for the propagation of feature annotation.</text>
</comment>
<reference evidence="13" key="1">
    <citation type="journal article" date="2021" name="Evol. Appl.">
        <title>The genome of the Pyrenean desman and the effects of bottlenecks and inbreeding on the genomic landscape of an endangered species.</title>
        <authorList>
            <person name="Escoda L."/>
            <person name="Castresana J."/>
        </authorList>
    </citation>
    <scope>NUCLEOTIDE SEQUENCE</scope>
    <source>
        <strain evidence="13">IBE-C5619</strain>
    </source>
</reference>
<protein>
    <submittedName>
        <fullName evidence="13">Myosin-IIIb</fullName>
    </submittedName>
</protein>
<dbReference type="AlphaFoldDB" id="A0A8J6DI81"/>
<evidence type="ECO:0000313" key="14">
    <source>
        <dbReference type="Proteomes" id="UP000700334"/>
    </source>
</evidence>
<comment type="similarity">
    <text evidence="11">Belongs to the TRAFAC class myosin-kinesin ATPase superfamily. Myosin family.</text>
</comment>
<accession>A0A8J6DI81</accession>
<dbReference type="Pfam" id="PF00063">
    <property type="entry name" value="Myosin_head"/>
    <property type="match status" value="1"/>
</dbReference>
<dbReference type="GO" id="GO:0051491">
    <property type="term" value="P:positive regulation of filopodium assembly"/>
    <property type="evidence" value="ECO:0007669"/>
    <property type="project" value="TreeGrafter"/>
</dbReference>
<keyword evidence="6" id="KW-0067">ATP-binding</keyword>
<dbReference type="PROSITE" id="PS51456">
    <property type="entry name" value="MYOSIN_MOTOR"/>
    <property type="match status" value="1"/>
</dbReference>